<dbReference type="InterPro" id="IPR012094">
    <property type="entry name" value="tRNA_Ile_lys_synt"/>
</dbReference>
<evidence type="ECO:0000256" key="6">
    <source>
        <dbReference type="ARBA" id="ARBA00048539"/>
    </source>
</evidence>
<evidence type="ECO:0000256" key="5">
    <source>
        <dbReference type="ARBA" id="ARBA00022840"/>
    </source>
</evidence>
<evidence type="ECO:0000256" key="3">
    <source>
        <dbReference type="ARBA" id="ARBA00022694"/>
    </source>
</evidence>
<evidence type="ECO:0000256" key="1">
    <source>
        <dbReference type="ARBA" id="ARBA00013267"/>
    </source>
</evidence>
<dbReference type="InterPro" id="IPR012795">
    <property type="entry name" value="tRNA_Ile_lys_synt_N"/>
</dbReference>
<dbReference type="EMBL" id="LN891143">
    <property type="protein sequence ID" value="CUS08198.1"/>
    <property type="molecule type" value="Genomic_DNA"/>
</dbReference>
<evidence type="ECO:0000259" key="7">
    <source>
        <dbReference type="Pfam" id="PF01171"/>
    </source>
</evidence>
<dbReference type="CDD" id="cd01992">
    <property type="entry name" value="TilS_N"/>
    <property type="match status" value="1"/>
</dbReference>
<dbReference type="AlphaFoldDB" id="A0A292PNL2"/>
<accession>A0A292PNL2</accession>
<proteinExistence type="inferred from homology"/>
<feature type="domain" description="tRNA(Ile)-lysidine/2-thiocytidine synthase N-terminal" evidence="7">
    <location>
        <begin position="30"/>
        <end position="225"/>
    </location>
</feature>
<name>A0A292PNL2_9PEZI</name>
<dbReference type="Gene3D" id="3.40.50.620">
    <property type="entry name" value="HUPs"/>
    <property type="match status" value="1"/>
</dbReference>
<dbReference type="GO" id="GO:0005524">
    <property type="term" value="F:ATP binding"/>
    <property type="evidence" value="ECO:0007669"/>
    <property type="project" value="UniProtKB-KW"/>
</dbReference>
<dbReference type="PANTHER" id="PTHR43033:SF1">
    <property type="entry name" value="TRNA(ILE)-LYSIDINE SYNTHASE-RELATED"/>
    <property type="match status" value="1"/>
</dbReference>
<sequence>MARFSSISLTEYAEFLHQLWPGVGLPSRLGIALSGGVDSMALAYLTSRLFSSHNSPPSAIHAFIVDHKVRPESTTEACSVAQLAKETYGFTAHVLPLTWALSHTELLNGLETRARIARYQTLGRACVENRVEKLLLAHHADDQAETVLMRLLAGSKIQGLAGMRAAAGIPECGDIFGAERVVLGRPLLAVEKGRLRATCLENEVHWFEDRTNQDATLTRRNAVRKLLSASPPRLPRALQRPSLVALARRAEARNKSVKDQARMVLEEDCDISFDPTTGSLQLQLPPKIRGIQPHVLQNLLVRVVETITPLPRAETQSLQTPLKSILSNQGKPFTAAGLKWTYLSDKTWFLQRQNYTSKSRGLCRIVFISINPGWTSWRLWDGRWWVRLFIPIPSHPAICVRAMEEKDIGPLREKAAQVNMDRQLEKLLKEGLRGEMRFIIPAVYCGGEVLGLPSAGLWLGSGPSEEGVKCEVMFRGRGGLV</sequence>
<protein>
    <recommendedName>
        <fullName evidence="1">tRNA(Ile)-lysidine synthetase</fullName>
        <ecNumber evidence="1">6.3.4.19</ecNumber>
    </recommendedName>
</protein>
<evidence type="ECO:0000256" key="4">
    <source>
        <dbReference type="ARBA" id="ARBA00022741"/>
    </source>
</evidence>
<dbReference type="Pfam" id="PF01171">
    <property type="entry name" value="ATP_bind_3"/>
    <property type="match status" value="1"/>
</dbReference>
<dbReference type="Proteomes" id="UP001412239">
    <property type="component" value="Unassembled WGS sequence"/>
</dbReference>
<dbReference type="InterPro" id="IPR014729">
    <property type="entry name" value="Rossmann-like_a/b/a_fold"/>
</dbReference>
<evidence type="ECO:0000313" key="8">
    <source>
        <dbReference type="EMBL" id="CUS08198.1"/>
    </source>
</evidence>
<keyword evidence="2" id="KW-0436">Ligase</keyword>
<dbReference type="NCBIfam" id="TIGR02432">
    <property type="entry name" value="lysidine_TilS_N"/>
    <property type="match status" value="1"/>
</dbReference>
<comment type="catalytic activity">
    <reaction evidence="6">
        <text>cytidine(34) in tRNA(Ile2) + L-lysine + ATP = lysidine(34) in tRNA(Ile2) + AMP + diphosphate + H(+)</text>
        <dbReference type="Rhea" id="RHEA:43744"/>
        <dbReference type="Rhea" id="RHEA-COMP:10625"/>
        <dbReference type="Rhea" id="RHEA-COMP:10670"/>
        <dbReference type="ChEBI" id="CHEBI:15378"/>
        <dbReference type="ChEBI" id="CHEBI:30616"/>
        <dbReference type="ChEBI" id="CHEBI:32551"/>
        <dbReference type="ChEBI" id="CHEBI:33019"/>
        <dbReference type="ChEBI" id="CHEBI:82748"/>
        <dbReference type="ChEBI" id="CHEBI:83665"/>
        <dbReference type="ChEBI" id="CHEBI:456215"/>
        <dbReference type="EC" id="6.3.4.19"/>
    </reaction>
</comment>
<evidence type="ECO:0000256" key="2">
    <source>
        <dbReference type="ARBA" id="ARBA00022598"/>
    </source>
</evidence>
<keyword evidence="3" id="KW-0819">tRNA processing</keyword>
<evidence type="ECO:0000313" key="9">
    <source>
        <dbReference type="Proteomes" id="UP001412239"/>
    </source>
</evidence>
<dbReference type="GO" id="GO:0032267">
    <property type="term" value="F:tRNA(Ile)-lysidine synthase activity"/>
    <property type="evidence" value="ECO:0007669"/>
    <property type="project" value="UniProtKB-EC"/>
</dbReference>
<gene>
    <name evidence="8" type="ORF">GSTUAT00007676001</name>
</gene>
<dbReference type="PANTHER" id="PTHR43033">
    <property type="entry name" value="TRNA(ILE)-LYSIDINE SYNTHASE-RELATED"/>
    <property type="match status" value="1"/>
</dbReference>
<dbReference type="SUPFAM" id="SSF52402">
    <property type="entry name" value="Adenine nucleotide alpha hydrolases-like"/>
    <property type="match status" value="1"/>
</dbReference>
<dbReference type="InterPro" id="IPR011063">
    <property type="entry name" value="TilS/TtcA_N"/>
</dbReference>
<dbReference type="EC" id="6.3.4.19" evidence="1"/>
<dbReference type="GO" id="GO:0008033">
    <property type="term" value="P:tRNA processing"/>
    <property type="evidence" value="ECO:0007669"/>
    <property type="project" value="UniProtKB-KW"/>
</dbReference>
<keyword evidence="5" id="KW-0067">ATP-binding</keyword>
<organism evidence="8 9">
    <name type="scientific">Tuber aestivum</name>
    <name type="common">summer truffle</name>
    <dbReference type="NCBI Taxonomy" id="59557"/>
    <lineage>
        <taxon>Eukaryota</taxon>
        <taxon>Fungi</taxon>
        <taxon>Dikarya</taxon>
        <taxon>Ascomycota</taxon>
        <taxon>Pezizomycotina</taxon>
        <taxon>Pezizomycetes</taxon>
        <taxon>Pezizales</taxon>
        <taxon>Tuberaceae</taxon>
        <taxon>Tuber</taxon>
    </lineage>
</organism>
<keyword evidence="9" id="KW-1185">Reference proteome</keyword>
<reference evidence="8" key="1">
    <citation type="submission" date="2015-10" db="EMBL/GenBank/DDBJ databases">
        <authorList>
            <person name="Regsiter A."/>
            <person name="william w."/>
        </authorList>
    </citation>
    <scope>NUCLEOTIDE SEQUENCE</scope>
    <source>
        <strain evidence="8">Montdore</strain>
    </source>
</reference>
<keyword evidence="4" id="KW-0547">Nucleotide-binding</keyword>
<dbReference type="HAMAP" id="MF_01161">
    <property type="entry name" value="tRNA_Ile_lys_synt"/>
    <property type="match status" value="1"/>
</dbReference>